<dbReference type="InterPro" id="IPR028082">
    <property type="entry name" value="Peripla_BP_I"/>
</dbReference>
<dbReference type="CDD" id="cd01392">
    <property type="entry name" value="HTH_LacI"/>
    <property type="match status" value="1"/>
</dbReference>
<reference evidence="5 6" key="1">
    <citation type="submission" date="2024-09" db="EMBL/GenBank/DDBJ databases">
        <authorList>
            <person name="Sun Q."/>
            <person name="Mori K."/>
        </authorList>
    </citation>
    <scope>NUCLEOTIDE SEQUENCE [LARGE SCALE GENOMIC DNA]</scope>
    <source>
        <strain evidence="5 6">TBRC 5777</strain>
    </source>
</reference>
<dbReference type="EMBL" id="JBHLUN010000002">
    <property type="protein sequence ID" value="MFC0407142.1"/>
    <property type="molecule type" value="Genomic_DNA"/>
</dbReference>
<evidence type="ECO:0000256" key="3">
    <source>
        <dbReference type="ARBA" id="ARBA00023163"/>
    </source>
</evidence>
<evidence type="ECO:0000313" key="5">
    <source>
        <dbReference type="EMBL" id="MFC0407142.1"/>
    </source>
</evidence>
<dbReference type="InterPro" id="IPR010982">
    <property type="entry name" value="Lambda_DNA-bd_dom_sf"/>
</dbReference>
<protein>
    <submittedName>
        <fullName evidence="5">LacI family DNA-binding transcriptional regulator</fullName>
    </submittedName>
</protein>
<evidence type="ECO:0000256" key="1">
    <source>
        <dbReference type="ARBA" id="ARBA00023015"/>
    </source>
</evidence>
<accession>A0ABV6JN53</accession>
<keyword evidence="1" id="KW-0805">Transcription regulation</keyword>
<dbReference type="Pfam" id="PF00356">
    <property type="entry name" value="LacI"/>
    <property type="match status" value="1"/>
</dbReference>
<keyword evidence="6" id="KW-1185">Reference proteome</keyword>
<dbReference type="Gene3D" id="3.40.50.2300">
    <property type="match status" value="2"/>
</dbReference>
<dbReference type="SMART" id="SM00354">
    <property type="entry name" value="HTH_LACI"/>
    <property type="match status" value="1"/>
</dbReference>
<evidence type="ECO:0000313" key="6">
    <source>
        <dbReference type="Proteomes" id="UP001589865"/>
    </source>
</evidence>
<dbReference type="PROSITE" id="PS50932">
    <property type="entry name" value="HTH_LACI_2"/>
    <property type="match status" value="1"/>
</dbReference>
<dbReference type="SUPFAM" id="SSF53822">
    <property type="entry name" value="Periplasmic binding protein-like I"/>
    <property type="match status" value="1"/>
</dbReference>
<keyword evidence="2 5" id="KW-0238">DNA-binding</keyword>
<dbReference type="InterPro" id="IPR000843">
    <property type="entry name" value="HTH_LacI"/>
</dbReference>
<dbReference type="RefSeq" id="WP_377042833.1">
    <property type="nucleotide sequence ID" value="NZ_JBHLUN010000002.1"/>
</dbReference>
<comment type="caution">
    <text evidence="5">The sequence shown here is derived from an EMBL/GenBank/DDBJ whole genome shotgun (WGS) entry which is preliminary data.</text>
</comment>
<keyword evidence="3" id="KW-0804">Transcription</keyword>
<dbReference type="SUPFAM" id="SSF47413">
    <property type="entry name" value="lambda repressor-like DNA-binding domains"/>
    <property type="match status" value="1"/>
</dbReference>
<dbReference type="PANTHER" id="PTHR30146:SF138">
    <property type="entry name" value="TRANSCRIPTIONAL REGULATORY PROTEIN"/>
    <property type="match status" value="1"/>
</dbReference>
<evidence type="ECO:0000259" key="4">
    <source>
        <dbReference type="PROSITE" id="PS50932"/>
    </source>
</evidence>
<dbReference type="GO" id="GO:0003677">
    <property type="term" value="F:DNA binding"/>
    <property type="evidence" value="ECO:0007669"/>
    <property type="project" value="UniProtKB-KW"/>
</dbReference>
<proteinExistence type="predicted"/>
<dbReference type="Pfam" id="PF13377">
    <property type="entry name" value="Peripla_BP_3"/>
    <property type="match status" value="1"/>
</dbReference>
<dbReference type="Proteomes" id="UP001589865">
    <property type="component" value="Unassembled WGS sequence"/>
</dbReference>
<organism evidence="5 6">
    <name type="scientific">Roseomonas elaeocarpi</name>
    <dbReference type="NCBI Taxonomy" id="907779"/>
    <lineage>
        <taxon>Bacteria</taxon>
        <taxon>Pseudomonadati</taxon>
        <taxon>Pseudomonadota</taxon>
        <taxon>Alphaproteobacteria</taxon>
        <taxon>Acetobacterales</taxon>
        <taxon>Roseomonadaceae</taxon>
        <taxon>Roseomonas</taxon>
    </lineage>
</organism>
<dbReference type="PROSITE" id="PS00356">
    <property type="entry name" value="HTH_LACI_1"/>
    <property type="match status" value="1"/>
</dbReference>
<dbReference type="PANTHER" id="PTHR30146">
    <property type="entry name" value="LACI-RELATED TRANSCRIPTIONAL REPRESSOR"/>
    <property type="match status" value="1"/>
</dbReference>
<feature type="domain" description="HTH lacI-type" evidence="4">
    <location>
        <begin position="1"/>
        <end position="53"/>
    </location>
</feature>
<evidence type="ECO:0000256" key="2">
    <source>
        <dbReference type="ARBA" id="ARBA00023125"/>
    </source>
</evidence>
<dbReference type="InterPro" id="IPR046335">
    <property type="entry name" value="LacI/GalR-like_sensor"/>
</dbReference>
<name>A0ABV6JN53_9PROT</name>
<sequence length="339" mass="35952">MREVASAAGVSIATVSRVLNQPELVQPNKRDAVQRAVAALDYIPNRQARSLISQRSATIGLLVPTIANPLFAPVIAAIERVLDAAGYALLIHCTQRDPARQIKQVRHLLGRGVDGLILTGHGVDPDLAALLARTGTPVVVQDALLQPGDAPAVAFDNAGAMALAVQHLHDQGHRAIALLSGPLHNTPSVAERFRGAERRIHALGLAMPEAWRMLTADYDNAAVRDGAARLLGCPERPTAVACTGDILALGLVAECQRRGLAVPRDLSIIGCGDTDLGRYVEPALTTVRLPWDRMGEASVEGLLALLSGRAPAPLTVLSHELVERHSVHPPSPRPSPRVP</sequence>
<gene>
    <name evidence="5" type="ORF">ACFFGY_02710</name>
</gene>
<dbReference type="Gene3D" id="1.10.260.40">
    <property type="entry name" value="lambda repressor-like DNA-binding domains"/>
    <property type="match status" value="1"/>
</dbReference>